<comment type="caution">
    <text evidence="2">The sequence shown here is derived from an EMBL/GenBank/DDBJ whole genome shotgun (WGS) entry which is preliminary data.</text>
</comment>
<evidence type="ECO:0000256" key="1">
    <source>
        <dbReference type="SAM" id="Phobius"/>
    </source>
</evidence>
<accession>A0ABR9QI28</accession>
<evidence type="ECO:0000313" key="3">
    <source>
        <dbReference type="Proteomes" id="UP001516662"/>
    </source>
</evidence>
<dbReference type="Proteomes" id="UP001516662">
    <property type="component" value="Unassembled WGS sequence"/>
</dbReference>
<feature type="transmembrane region" description="Helical" evidence="1">
    <location>
        <begin position="20"/>
        <end position="40"/>
    </location>
</feature>
<dbReference type="Pfam" id="PF05137">
    <property type="entry name" value="PilN"/>
    <property type="match status" value="1"/>
</dbReference>
<keyword evidence="1" id="KW-0812">Transmembrane</keyword>
<gene>
    <name evidence="2" type="ORF">IMZ08_08790</name>
</gene>
<proteinExistence type="predicted"/>
<dbReference type="RefSeq" id="WP_193535610.1">
    <property type="nucleotide sequence ID" value="NZ_JADCLJ010000019.1"/>
</dbReference>
<keyword evidence="3" id="KW-1185">Reference proteome</keyword>
<sequence>MLVDINLLPQKETKNTSKYIITGIILFIVLVLSILLIVVMNHHKSQIDQLNNELAMTRELTAIEQQKIVDFESSSSVIELENAVEWVKNYPTETVPILEHLIGLLPERGFLQALSYTGEGAVSISVQFDTNREVAYYLKSLTESDLIEAASLLDIQTQQIGTEEAEGYLPRYIAQFDLTINKQAIDELQKEEE</sequence>
<reference evidence="2 3" key="1">
    <citation type="submission" date="2020-10" db="EMBL/GenBank/DDBJ databases">
        <title>Bacillus sp. HD4P25, an endophyte from a halophyte.</title>
        <authorList>
            <person name="Sun J.-Q."/>
        </authorList>
    </citation>
    <scope>NUCLEOTIDE SEQUENCE [LARGE SCALE GENOMIC DNA]</scope>
    <source>
        <strain evidence="2 3">YIM 93174</strain>
    </source>
</reference>
<organism evidence="2 3">
    <name type="scientific">Litchfieldia luteola</name>
    <dbReference type="NCBI Taxonomy" id="682179"/>
    <lineage>
        <taxon>Bacteria</taxon>
        <taxon>Bacillati</taxon>
        <taxon>Bacillota</taxon>
        <taxon>Bacilli</taxon>
        <taxon>Bacillales</taxon>
        <taxon>Bacillaceae</taxon>
        <taxon>Litchfieldia</taxon>
    </lineage>
</organism>
<dbReference type="EMBL" id="JADCLJ010000019">
    <property type="protein sequence ID" value="MBE4908149.1"/>
    <property type="molecule type" value="Genomic_DNA"/>
</dbReference>
<keyword evidence="1" id="KW-0472">Membrane</keyword>
<name>A0ABR9QI28_9BACI</name>
<protein>
    <submittedName>
        <fullName evidence="2">Fimbrial protein</fullName>
    </submittedName>
</protein>
<keyword evidence="1" id="KW-1133">Transmembrane helix</keyword>
<evidence type="ECO:0000313" key="2">
    <source>
        <dbReference type="EMBL" id="MBE4908149.1"/>
    </source>
</evidence>
<dbReference type="InterPro" id="IPR007813">
    <property type="entry name" value="PilN"/>
</dbReference>